<dbReference type="Gene3D" id="3.40.390.10">
    <property type="entry name" value="Collagenase (Catalytic Domain)"/>
    <property type="match status" value="1"/>
</dbReference>
<evidence type="ECO:0000259" key="1">
    <source>
        <dbReference type="Pfam" id="PF20178"/>
    </source>
</evidence>
<organism evidence="2 3">
    <name type="scientific">Pseudomonas spelaei</name>
    <dbReference type="NCBI Taxonomy" id="1055469"/>
    <lineage>
        <taxon>Bacteria</taxon>
        <taxon>Pseudomonadati</taxon>
        <taxon>Pseudomonadota</taxon>
        <taxon>Gammaproteobacteria</taxon>
        <taxon>Pseudomonadales</taxon>
        <taxon>Pseudomonadaceae</taxon>
        <taxon>Pseudomonas</taxon>
    </lineage>
</organism>
<name>A0A6I3W4P9_9PSED</name>
<evidence type="ECO:0000313" key="3">
    <source>
        <dbReference type="Proteomes" id="UP000438196"/>
    </source>
</evidence>
<feature type="domain" description="Dermonecrotic toxin N-terminal" evidence="1">
    <location>
        <begin position="910"/>
        <end position="1062"/>
    </location>
</feature>
<comment type="caution">
    <text evidence="2">The sequence shown here is derived from an EMBL/GenBank/DDBJ whole genome shotgun (WGS) entry which is preliminary data.</text>
</comment>
<dbReference type="GO" id="GO:0008237">
    <property type="term" value="F:metallopeptidase activity"/>
    <property type="evidence" value="ECO:0007669"/>
    <property type="project" value="InterPro"/>
</dbReference>
<evidence type="ECO:0000313" key="2">
    <source>
        <dbReference type="EMBL" id="MUF05560.1"/>
    </source>
</evidence>
<dbReference type="EMBL" id="WNNK01000011">
    <property type="protein sequence ID" value="MUF05560.1"/>
    <property type="molecule type" value="Genomic_DNA"/>
</dbReference>
<accession>A0A6I3W4P9</accession>
<keyword evidence="3" id="KW-1185">Reference proteome</keyword>
<proteinExistence type="predicted"/>
<dbReference type="InterPro" id="IPR046673">
    <property type="entry name" value="ToxA_N"/>
</dbReference>
<dbReference type="InterPro" id="IPR024079">
    <property type="entry name" value="MetalloPept_cat_dom_sf"/>
</dbReference>
<protein>
    <recommendedName>
        <fullName evidence="1">Dermonecrotic toxin N-terminal domain-containing protein</fullName>
    </recommendedName>
</protein>
<sequence length="1644" mass="186242">MMIAERLLLSADTENPMELAGAFMMSSEGSYTPAFFYGPDTGLEKFDSSDQLLSEIAGRLRDPEKRTALLNYLSIDQRANFDFDQHASLRRELIEGNVFDEQQAAIERYQGLNVQAMRDELCKLPSMKTLLDQLLAATFRTSFPGLDQRKTRAFFYAPGPSSSDSEHLADSRPLGDALLQFYRQQSWPVGLRRDFLNPALAMAAQGSSNRTRHQALWETGVKDAARQLLTFIRNALEAYWNTDMRPEQSRRVFFAQTMSDKCRVDLLFKRQQDTLSAQQWRPLNALYLPVQPQHSLRIEKARLWEYYPHYVELASTLILGNNHDTYLYTQSKGLQVLKDYDDLQATLKSMAQAADHEDDFYNFLALDERARFIGFKYPQFTPADINSPIFKTLLESIIDKQQQNLVYALDIYRRSQGTLNVYALFDHGLDIRAMIDQRLLALDVKGRWSTLVESPKVPVEKARLLIKQLQSIDLALQHDLTPTTRLDTLITDQLKTRLSARNIGHLNPETLYINRYTSKANNEERRIPISTQRLSEHCMARMLGEAQAVPESVEYGVYGPRARGLATRNAQISITQLNNLVGQSLISLTPEAIGQTLRAHLETLNPKLAHVMSSGILEEGRLRVLDKTLEASDMAILNTVLDPDKTDRDNRESLNGFTPDAFTLSLITAGESTLMRLANCFLLTERGGLDLDHSGRALLWTPAHGLEPFASISLVRDELGKRLRHPAQRLSLLENLNIREHKHHQDYRLGPFQLIHGPVLQKCQQSWAEQYAGQQRHILARKTNARSLWDARTSGPANNVQRAINLARLNEVRLSLPDGLGAAPPREQRRQAEFLEQYRLTTESGRDYLHGFYPLRDRVRDRLNEQLVDYSLLATDVEIALKLALEDQHLSLLDFAMSPASLQETSFNVASNAPALTEAVIRQMLSQLKIGDDYHTYVNERLTPGKPGVEQRLHDFSRQLPWQLLQHAHALKLQERLSTQGFDLIQQAFDMPDAIARASVAGATARVRPLELVATPGASVVNALGVYLISSGREGPQVLYAPYHQELSFTEFASEADLLARLNRPGALQEWVLKRLPAPQDAIYRNLLHATLGATSEITLGFNPIQGNVFEQLFNDNRLLLLQLLGRQSLPDAETEWETVKQVFSDNIVRLMDFLPGKLALPWIIWRSIQLFMESAQALQDHHWREALRAFIEGVAEMALIGEALQETEKFISSLTAEQPVADWQQSVSWSALDITAPERTLLQPSEVNDVALVDMTLGATRGVYQHKGHSYIPLAGKVYPVQSVGDFWRITSENQTGPFVCRNAAGQWVIDTRKHIARYGQAFGRLQDRSAARHSARQALNIEAVGMSAIRRFYPDRARMIVEALDLATFYLQNCKLNLALLEPGVAPVTRIHRFVQQFFGIEINPDRGPRELDPALVQKLHRLVDGMLGAILDPTLYSLDSMRFVTGAQRAEERSWAFTIDNDPERRIYLSENFFTPPLGEYENRLITYFDRDAHARAAVLIHELSHLTHTTTDAAYVNAIMPFSDLIETVTQEGRDLRKFQQDRQTQGYSLQTPIDQLFKFPDITGTLWSDFGTTPETRYIKAQILRTTGGVDLRNARSIFMTNLAKRVDTILDNADSVAYLITHLGRQLDPRPASRPPTP</sequence>
<gene>
    <name evidence="2" type="ORF">GNF76_14490</name>
</gene>
<dbReference type="Pfam" id="PF20178">
    <property type="entry name" value="ToxA_N"/>
    <property type="match status" value="1"/>
</dbReference>
<reference evidence="2 3" key="1">
    <citation type="submission" date="2019-11" db="EMBL/GenBank/DDBJ databases">
        <title>Pseudomonas karstica sp. nov. and Pseudomonas spelaei sp. nov. from karst caves.</title>
        <authorList>
            <person name="Zeman M."/>
        </authorList>
    </citation>
    <scope>NUCLEOTIDE SEQUENCE [LARGE SCALE GENOMIC DNA]</scope>
    <source>
        <strain evidence="2 3">CCM 7893</strain>
    </source>
</reference>
<dbReference type="Proteomes" id="UP000438196">
    <property type="component" value="Unassembled WGS sequence"/>
</dbReference>